<dbReference type="PANTHER" id="PTHR24341:SF6">
    <property type="entry name" value="HOMEOBOX PROTEIN INVECTED"/>
    <property type="match status" value="1"/>
</dbReference>
<dbReference type="PROSITE" id="PS50071">
    <property type="entry name" value="HOMEOBOX_2"/>
    <property type="match status" value="1"/>
</dbReference>
<dbReference type="SMART" id="SM00389">
    <property type="entry name" value="HOX"/>
    <property type="match status" value="1"/>
</dbReference>
<evidence type="ECO:0000259" key="10">
    <source>
        <dbReference type="PROSITE" id="PS50071"/>
    </source>
</evidence>
<dbReference type="InterPro" id="IPR000747">
    <property type="entry name" value="HD_engrailed"/>
</dbReference>
<dbReference type="PRINTS" id="PR00024">
    <property type="entry name" value="HOMEOBOX"/>
</dbReference>
<dbReference type="PROSITE" id="PS00027">
    <property type="entry name" value="HOMEOBOX_1"/>
    <property type="match status" value="1"/>
</dbReference>
<keyword evidence="2" id="KW-0217">Developmental protein</keyword>
<dbReference type="Pfam" id="PF10525">
    <property type="entry name" value="Engrail_1_C_sig"/>
    <property type="match status" value="1"/>
</dbReference>
<evidence type="ECO:0000256" key="1">
    <source>
        <dbReference type="ARBA" id="ARBA00004123"/>
    </source>
</evidence>
<dbReference type="InterPro" id="IPR019737">
    <property type="entry name" value="Homeobox-engrailed_CS"/>
</dbReference>
<dbReference type="PANTHER" id="PTHR24341">
    <property type="entry name" value="HOMEOBOX PROTEIN ENGRAILED"/>
    <property type="match status" value="1"/>
</dbReference>
<dbReference type="PROSITE" id="PS00033">
    <property type="entry name" value="ENGRAILED"/>
    <property type="match status" value="1"/>
</dbReference>
<dbReference type="InterPro" id="IPR017970">
    <property type="entry name" value="Homeobox_CS"/>
</dbReference>
<dbReference type="InterPro" id="IPR050720">
    <property type="entry name" value="Engrailed_Homeobox_TFs"/>
</dbReference>
<dbReference type="AlphaFoldDB" id="Q4JEV7"/>
<dbReference type="InterPro" id="IPR001356">
    <property type="entry name" value="HD"/>
</dbReference>
<evidence type="ECO:0000256" key="8">
    <source>
        <dbReference type="RuleBase" id="RU510713"/>
    </source>
</evidence>
<keyword evidence="5 6" id="KW-0539">Nucleus</keyword>
<dbReference type="FunFam" id="1.10.10.60:FF:000189">
    <property type="entry name" value="Homeobox protein engrailed-like"/>
    <property type="match status" value="1"/>
</dbReference>
<dbReference type="Gene3D" id="1.10.10.60">
    <property type="entry name" value="Homeodomain-like"/>
    <property type="match status" value="1"/>
</dbReference>
<comment type="similarity">
    <text evidence="8">Belongs to the Engrailed homeobox family.</text>
</comment>
<dbReference type="Pfam" id="PF00046">
    <property type="entry name" value="Homeodomain"/>
    <property type="match status" value="1"/>
</dbReference>
<accession>Q4JEV7</accession>
<dbReference type="InterPro" id="IPR019549">
    <property type="entry name" value="Homeobox-engrailed_C-terminal"/>
</dbReference>
<reference evidence="11" key="1">
    <citation type="journal article" date="2006" name="Dev. Biol.">
        <title>Expression of 'segmentation' genes during larval and juvenile development in the polychaetes Capitella sp. I and H. elegans.</title>
        <authorList>
            <person name="Seaver E.C."/>
            <person name="Kaneshige L.M."/>
        </authorList>
    </citation>
    <scope>NUCLEOTIDE SEQUENCE</scope>
</reference>
<evidence type="ECO:0000256" key="3">
    <source>
        <dbReference type="ARBA" id="ARBA00023125"/>
    </source>
</evidence>
<dbReference type="GO" id="GO:0005634">
    <property type="term" value="C:nucleus"/>
    <property type="evidence" value="ECO:0007669"/>
    <property type="project" value="UniProtKB-SubCell"/>
</dbReference>
<name>Q4JEV7_CAPTE</name>
<evidence type="ECO:0000256" key="2">
    <source>
        <dbReference type="ARBA" id="ARBA00022473"/>
    </source>
</evidence>
<dbReference type="EMBL" id="AY578983">
    <property type="protein sequence ID" value="AAT68193.1"/>
    <property type="molecule type" value="mRNA"/>
</dbReference>
<evidence type="ECO:0000256" key="5">
    <source>
        <dbReference type="ARBA" id="ARBA00023242"/>
    </source>
</evidence>
<feature type="region of interest" description="Disordered" evidence="9">
    <location>
        <begin position="115"/>
        <end position="189"/>
    </location>
</feature>
<dbReference type="PRINTS" id="PR00026">
    <property type="entry name" value="ENGRAILED"/>
</dbReference>
<feature type="compositionally biased region" description="Basic and acidic residues" evidence="9">
    <location>
        <begin position="1"/>
        <end position="16"/>
    </location>
</feature>
<keyword evidence="3 6" id="KW-0238">DNA-binding</keyword>
<dbReference type="GO" id="GO:0030182">
    <property type="term" value="P:neuron differentiation"/>
    <property type="evidence" value="ECO:0007669"/>
    <property type="project" value="TreeGrafter"/>
</dbReference>
<evidence type="ECO:0000256" key="6">
    <source>
        <dbReference type="PROSITE-ProRule" id="PRU00108"/>
    </source>
</evidence>
<evidence type="ECO:0000256" key="9">
    <source>
        <dbReference type="SAM" id="MobiDB-lite"/>
    </source>
</evidence>
<evidence type="ECO:0000256" key="4">
    <source>
        <dbReference type="ARBA" id="ARBA00023155"/>
    </source>
</evidence>
<dbReference type="GO" id="GO:0000981">
    <property type="term" value="F:DNA-binding transcription factor activity, RNA polymerase II-specific"/>
    <property type="evidence" value="ECO:0007669"/>
    <property type="project" value="InterPro"/>
</dbReference>
<dbReference type="GO" id="GO:0009653">
    <property type="term" value="P:anatomical structure morphogenesis"/>
    <property type="evidence" value="ECO:0007669"/>
    <property type="project" value="UniProtKB-ARBA"/>
</dbReference>
<feature type="domain" description="Homeobox" evidence="10">
    <location>
        <begin position="219"/>
        <end position="279"/>
    </location>
</feature>
<dbReference type="CDD" id="cd00086">
    <property type="entry name" value="homeodomain"/>
    <property type="match status" value="1"/>
</dbReference>
<evidence type="ECO:0000256" key="7">
    <source>
        <dbReference type="RuleBase" id="RU000682"/>
    </source>
</evidence>
<feature type="region of interest" description="Disordered" evidence="9">
    <location>
        <begin position="201"/>
        <end position="226"/>
    </location>
</feature>
<protein>
    <recommendedName>
        <fullName evidence="8">Homeobox protein engrailed-like</fullName>
    </recommendedName>
</protein>
<evidence type="ECO:0000313" key="11">
    <source>
        <dbReference type="EMBL" id="AAT68193.1"/>
    </source>
</evidence>
<proteinExistence type="evidence at transcript level"/>
<sequence length="311" mass="35637">MEEKEDVREEEVRMEEVSSASSSDVENENEIPTTNFSILEILKPDFGRNNRSRRDLAFKCNPEKSASIKDEPASPPIQPDPLWSQAHIELSLQAAAASLYRSAFHRLHVHGFPTENPSIYRPPHSLIRPSPVLPQTPILHKAPSPKIDHRKTTQQPENRKQPNPVKKSKSENPKPVSGSDSPPGKKDPRWPAWVYCTRYSDRPSSGPRSRKIKKRKSTEEEKRPRTAFTADQLASLKREFDDNRYLTEERRQKLAIQLDLNESQIKIWFQNKRAKMKKSSGIRNSLALQLMAQGLYNHSTMPIDDESESES</sequence>
<keyword evidence="4 6" id="KW-0371">Homeobox</keyword>
<comment type="subcellular location">
    <subcellularLocation>
        <location evidence="1 6 7">Nucleus</location>
    </subcellularLocation>
</comment>
<feature type="region of interest" description="Disordered" evidence="9">
    <location>
        <begin position="1"/>
        <end position="34"/>
    </location>
</feature>
<feature type="DNA-binding region" description="Homeobox" evidence="6">
    <location>
        <begin position="221"/>
        <end position="280"/>
    </location>
</feature>
<organism evidence="11">
    <name type="scientific">Capitella teleta</name>
    <name type="common">Polychaete worm</name>
    <dbReference type="NCBI Taxonomy" id="283909"/>
    <lineage>
        <taxon>Eukaryota</taxon>
        <taxon>Metazoa</taxon>
        <taxon>Spiralia</taxon>
        <taxon>Lophotrochozoa</taxon>
        <taxon>Annelida</taxon>
        <taxon>Polychaeta</taxon>
        <taxon>Sedentaria</taxon>
        <taxon>Scolecida</taxon>
        <taxon>Capitellidae</taxon>
        <taxon>Capitella</taxon>
    </lineage>
</organism>
<dbReference type="GO" id="GO:0000978">
    <property type="term" value="F:RNA polymerase II cis-regulatory region sequence-specific DNA binding"/>
    <property type="evidence" value="ECO:0007669"/>
    <property type="project" value="TreeGrafter"/>
</dbReference>
<dbReference type="SUPFAM" id="SSF46689">
    <property type="entry name" value="Homeodomain-like"/>
    <property type="match status" value="1"/>
</dbReference>
<gene>
    <name evidence="11" type="primary">en</name>
</gene>
<dbReference type="InterPro" id="IPR009057">
    <property type="entry name" value="Homeodomain-like_sf"/>
</dbReference>
<dbReference type="InterPro" id="IPR020479">
    <property type="entry name" value="HD_metazoa"/>
</dbReference>